<evidence type="ECO:0000256" key="14">
    <source>
        <dbReference type="PIRSR" id="PIRSR618044-2"/>
    </source>
</evidence>
<evidence type="ECO:0000256" key="5">
    <source>
        <dbReference type="ARBA" id="ARBA00022645"/>
    </source>
</evidence>
<evidence type="ECO:0000259" key="17">
    <source>
        <dbReference type="SMART" id="SM00936"/>
    </source>
</evidence>
<organism evidence="18 19">
    <name type="scientific">Desulfuribacillus stibiiarsenatis</name>
    <dbReference type="NCBI Taxonomy" id="1390249"/>
    <lineage>
        <taxon>Bacteria</taxon>
        <taxon>Bacillati</taxon>
        <taxon>Bacillota</taxon>
        <taxon>Desulfuribacillia</taxon>
        <taxon>Desulfuribacillales</taxon>
        <taxon>Desulfuribacillaceae</taxon>
        <taxon>Desulfuribacillus</taxon>
    </lineage>
</organism>
<keyword evidence="8" id="KW-0378">Hydrolase</keyword>
<sequence length="433" mass="47870">MKRIIHILLIVVLFTMNLPTTSVLGSQTSETTESTPESEANGNTTQQPTQEVDALNLQVRSAVLMDVDTGQVLYSKNDQISLPPASVTKVMTMLVIMEAIEKGIVSWDDMVTTSEKAHSMTGSQVFLAIGEKATLKQMFEAIAVYSANDAAVALAEHVAGSEDLFVNLMNEKAQELGLRNTRYLNATGFPYTDRFPNFNEPSGHTMSAMDIAVISRELVSKYPDVLEHTRKTFATFQNGVNMPTRNNIMLRNDWIDGLKTGFTDQAQYCLSATGEKNGFRLVSVILGAANDRARQDETLKLLNFGFNNYERQTMIRGKEEVKVVKVDKGKEREVALLAAQNLNIVVDKEGKHTYNQVIEINESIVAPILANTVLGRVYYERDGVMIGEPVSLVAKEDVEKAGFLRLLGRGIKDTFVGIFEGIADKILGIFSKE</sequence>
<feature type="active site" description="Acyl-ester intermediate" evidence="13">
    <location>
        <position position="86"/>
    </location>
</feature>
<evidence type="ECO:0000256" key="8">
    <source>
        <dbReference type="ARBA" id="ARBA00022801"/>
    </source>
</evidence>
<dbReference type="GO" id="GO:0009002">
    <property type="term" value="F:serine-type D-Ala-D-Ala carboxypeptidase activity"/>
    <property type="evidence" value="ECO:0007669"/>
    <property type="project" value="UniProtKB-EC"/>
</dbReference>
<evidence type="ECO:0000256" key="7">
    <source>
        <dbReference type="ARBA" id="ARBA00022729"/>
    </source>
</evidence>
<evidence type="ECO:0000256" key="1">
    <source>
        <dbReference type="ARBA" id="ARBA00003217"/>
    </source>
</evidence>
<feature type="active site" description="Proton acceptor" evidence="13">
    <location>
        <position position="89"/>
    </location>
</feature>
<comment type="catalytic activity">
    <reaction evidence="12">
        <text>Preferential cleavage: (Ac)2-L-Lys-D-Ala-|-D-Ala. Also transpeptidation of peptidyl-alanyl moieties that are N-acyl substituents of D-alanine.</text>
        <dbReference type="EC" id="3.4.16.4"/>
    </reaction>
</comment>
<feature type="domain" description="Peptidase S11 D-Ala-D-Ala carboxypeptidase A C-terminal" evidence="17">
    <location>
        <begin position="309"/>
        <end position="400"/>
    </location>
</feature>
<feature type="compositionally biased region" description="Low complexity" evidence="16">
    <location>
        <begin position="26"/>
        <end position="39"/>
    </location>
</feature>
<dbReference type="GO" id="GO:0009252">
    <property type="term" value="P:peptidoglycan biosynthetic process"/>
    <property type="evidence" value="ECO:0007669"/>
    <property type="project" value="UniProtKB-UniPathway"/>
</dbReference>
<evidence type="ECO:0000256" key="15">
    <source>
        <dbReference type="RuleBase" id="RU004016"/>
    </source>
</evidence>
<feature type="compositionally biased region" description="Polar residues" evidence="16">
    <location>
        <begin position="40"/>
        <end position="49"/>
    </location>
</feature>
<dbReference type="EMBL" id="MJAT01000039">
    <property type="protein sequence ID" value="OEH84262.1"/>
    <property type="molecule type" value="Genomic_DNA"/>
</dbReference>
<evidence type="ECO:0000256" key="2">
    <source>
        <dbReference type="ARBA" id="ARBA00004752"/>
    </source>
</evidence>
<dbReference type="SMART" id="SM00936">
    <property type="entry name" value="PBP5_C"/>
    <property type="match status" value="1"/>
</dbReference>
<dbReference type="PRINTS" id="PR00725">
    <property type="entry name" value="DADACBPTASE1"/>
</dbReference>
<dbReference type="EC" id="3.4.16.4" evidence="4"/>
<evidence type="ECO:0000313" key="19">
    <source>
        <dbReference type="Proteomes" id="UP000095255"/>
    </source>
</evidence>
<reference evidence="18 19" key="1">
    <citation type="submission" date="2016-09" db="EMBL/GenBank/DDBJ databases">
        <title>Desulfuribacillus arsenicus sp. nov., an obligately anaerobic, dissimilatory arsenic- and antimonate-reducing bacterium isolated from anoxic sediments.</title>
        <authorList>
            <person name="Abin C.A."/>
            <person name="Hollibaugh J.T."/>
        </authorList>
    </citation>
    <scope>NUCLEOTIDE SEQUENCE [LARGE SCALE GENOMIC DNA]</scope>
    <source>
        <strain evidence="18 19">MLFW-2</strain>
    </source>
</reference>
<dbReference type="Gene3D" id="2.60.410.10">
    <property type="entry name" value="D-Ala-D-Ala carboxypeptidase, C-terminal domain"/>
    <property type="match status" value="1"/>
</dbReference>
<dbReference type="Pfam" id="PF00768">
    <property type="entry name" value="Peptidase_S11"/>
    <property type="match status" value="1"/>
</dbReference>
<dbReference type="STRING" id="1390249.BHU72_10630"/>
<dbReference type="Proteomes" id="UP000095255">
    <property type="component" value="Unassembled WGS sequence"/>
</dbReference>
<gene>
    <name evidence="18" type="ORF">BHU72_10630</name>
</gene>
<feature type="binding site" evidence="14">
    <location>
        <position position="259"/>
    </location>
    <ligand>
        <name>substrate</name>
    </ligand>
</feature>
<comment type="function">
    <text evidence="1">Removes C-terminal D-alanyl residues from sugar-peptide cell wall precursors.</text>
</comment>
<evidence type="ECO:0000256" key="6">
    <source>
        <dbReference type="ARBA" id="ARBA00022670"/>
    </source>
</evidence>
<evidence type="ECO:0000256" key="12">
    <source>
        <dbReference type="ARBA" id="ARBA00034000"/>
    </source>
</evidence>
<accession>A0A1E5L278</accession>
<dbReference type="InterPro" id="IPR012338">
    <property type="entry name" value="Beta-lactam/transpept-like"/>
</dbReference>
<dbReference type="RefSeq" id="WP_069703245.1">
    <property type="nucleotide sequence ID" value="NZ_MJAT01000039.1"/>
</dbReference>
<comment type="pathway">
    <text evidence="2">Cell wall biogenesis; peptidoglycan biosynthesis.</text>
</comment>
<evidence type="ECO:0000313" key="18">
    <source>
        <dbReference type="EMBL" id="OEH84262.1"/>
    </source>
</evidence>
<dbReference type="Pfam" id="PF07943">
    <property type="entry name" value="PBP5_C"/>
    <property type="match status" value="1"/>
</dbReference>
<dbReference type="InterPro" id="IPR012907">
    <property type="entry name" value="Peptidase_S11_C"/>
</dbReference>
<evidence type="ECO:0000256" key="13">
    <source>
        <dbReference type="PIRSR" id="PIRSR618044-1"/>
    </source>
</evidence>
<protein>
    <recommendedName>
        <fullName evidence="4">serine-type D-Ala-D-Ala carboxypeptidase</fullName>
        <ecNumber evidence="4">3.4.16.4</ecNumber>
    </recommendedName>
</protein>
<evidence type="ECO:0000256" key="10">
    <source>
        <dbReference type="ARBA" id="ARBA00022984"/>
    </source>
</evidence>
<dbReference type="UniPathway" id="UPA00219"/>
<keyword evidence="5" id="KW-0121">Carboxypeptidase</keyword>
<dbReference type="SUPFAM" id="SSF56601">
    <property type="entry name" value="beta-lactamase/transpeptidase-like"/>
    <property type="match status" value="1"/>
</dbReference>
<keyword evidence="9" id="KW-0133">Cell shape</keyword>
<keyword evidence="11" id="KW-0961">Cell wall biogenesis/degradation</keyword>
<dbReference type="GO" id="GO:0071555">
    <property type="term" value="P:cell wall organization"/>
    <property type="evidence" value="ECO:0007669"/>
    <property type="project" value="UniProtKB-KW"/>
</dbReference>
<dbReference type="InterPro" id="IPR015956">
    <property type="entry name" value="Peniciliin-bd_prot_C_sf"/>
</dbReference>
<proteinExistence type="inferred from homology"/>
<dbReference type="InterPro" id="IPR018044">
    <property type="entry name" value="Peptidase_S11"/>
</dbReference>
<feature type="active site" evidence="13">
    <location>
        <position position="146"/>
    </location>
</feature>
<keyword evidence="6" id="KW-0645">Protease</keyword>
<keyword evidence="10" id="KW-0573">Peptidoglycan synthesis</keyword>
<evidence type="ECO:0000256" key="16">
    <source>
        <dbReference type="SAM" id="MobiDB-lite"/>
    </source>
</evidence>
<dbReference type="SUPFAM" id="SSF69189">
    <property type="entry name" value="Penicillin-binding protein associated domain"/>
    <property type="match status" value="1"/>
</dbReference>
<evidence type="ECO:0000256" key="4">
    <source>
        <dbReference type="ARBA" id="ARBA00012448"/>
    </source>
</evidence>
<dbReference type="InterPro" id="IPR037167">
    <property type="entry name" value="Peptidase_S11_C_sf"/>
</dbReference>
<dbReference type="AlphaFoldDB" id="A0A1E5L278"/>
<dbReference type="InterPro" id="IPR001967">
    <property type="entry name" value="Peptidase_S11_N"/>
</dbReference>
<dbReference type="GO" id="GO:0008360">
    <property type="term" value="P:regulation of cell shape"/>
    <property type="evidence" value="ECO:0007669"/>
    <property type="project" value="UniProtKB-KW"/>
</dbReference>
<feature type="region of interest" description="Disordered" evidence="16">
    <location>
        <begin position="25"/>
        <end position="49"/>
    </location>
</feature>
<keyword evidence="7" id="KW-0732">Signal</keyword>
<name>A0A1E5L278_9FIRM</name>
<dbReference type="GO" id="GO:0006508">
    <property type="term" value="P:proteolysis"/>
    <property type="evidence" value="ECO:0007669"/>
    <property type="project" value="UniProtKB-KW"/>
</dbReference>
<comment type="caution">
    <text evidence="18">The sequence shown here is derived from an EMBL/GenBank/DDBJ whole genome shotgun (WGS) entry which is preliminary data.</text>
</comment>
<dbReference type="PANTHER" id="PTHR21581">
    <property type="entry name" value="D-ALANYL-D-ALANINE CARBOXYPEPTIDASE"/>
    <property type="match status" value="1"/>
</dbReference>
<evidence type="ECO:0000256" key="3">
    <source>
        <dbReference type="ARBA" id="ARBA00007164"/>
    </source>
</evidence>
<comment type="similarity">
    <text evidence="3 15">Belongs to the peptidase S11 family.</text>
</comment>
<evidence type="ECO:0000256" key="9">
    <source>
        <dbReference type="ARBA" id="ARBA00022960"/>
    </source>
</evidence>
<dbReference type="PANTHER" id="PTHR21581:SF6">
    <property type="entry name" value="TRAFFICKING PROTEIN PARTICLE COMPLEX SUBUNIT 12"/>
    <property type="match status" value="1"/>
</dbReference>
<keyword evidence="19" id="KW-1185">Reference proteome</keyword>
<dbReference type="Gene3D" id="3.40.710.10">
    <property type="entry name" value="DD-peptidase/beta-lactamase superfamily"/>
    <property type="match status" value="1"/>
</dbReference>
<evidence type="ECO:0000256" key="11">
    <source>
        <dbReference type="ARBA" id="ARBA00023316"/>
    </source>
</evidence>